<comment type="similarity">
    <text evidence="1">Belongs to the bacterial ribosomal protein bS6 family.</text>
</comment>
<dbReference type="EMBL" id="NIVC01000957">
    <property type="protein sequence ID" value="PAA74310.1"/>
    <property type="molecule type" value="Genomic_DNA"/>
</dbReference>
<dbReference type="SUPFAM" id="SSF54995">
    <property type="entry name" value="Ribosomal protein S6"/>
    <property type="match status" value="1"/>
</dbReference>
<evidence type="ECO:0000256" key="1">
    <source>
        <dbReference type="ARBA" id="ARBA00009512"/>
    </source>
</evidence>
<evidence type="ECO:0000313" key="6">
    <source>
        <dbReference type="Proteomes" id="UP000215902"/>
    </source>
</evidence>
<dbReference type="InterPro" id="IPR035980">
    <property type="entry name" value="Ribosomal_bS6_sf"/>
</dbReference>
<dbReference type="EMBL" id="NIVC01001568">
    <property type="protein sequence ID" value="PAA66329.1"/>
    <property type="molecule type" value="Genomic_DNA"/>
</dbReference>
<reference evidence="4 6" key="1">
    <citation type="submission" date="2017-06" db="EMBL/GenBank/DDBJ databases">
        <title>A platform for efficient transgenesis in Macrostomum lignano, a flatworm model organism for stem cell research.</title>
        <authorList>
            <person name="Berezikov E."/>
        </authorList>
    </citation>
    <scope>NUCLEOTIDE SEQUENCE [LARGE SCALE GENOMIC DNA]</scope>
    <source>
        <strain evidence="4">DV1</strain>
        <tissue evidence="4">Whole organism</tissue>
    </source>
</reference>
<dbReference type="CDD" id="cd15465">
    <property type="entry name" value="bS6_mito"/>
    <property type="match status" value="1"/>
</dbReference>
<keyword evidence="6" id="KW-1185">Reference proteome</keyword>
<dbReference type="Gene3D" id="3.30.70.60">
    <property type="match status" value="1"/>
</dbReference>
<comment type="caution">
    <text evidence="4">The sequence shown here is derived from an EMBL/GenBank/DDBJ whole genome shotgun (WGS) entry which is preliminary data.</text>
</comment>
<accession>A0A267EZQ3</accession>
<dbReference type="Proteomes" id="UP000215902">
    <property type="component" value="Unassembled WGS sequence"/>
</dbReference>
<evidence type="ECO:0000313" key="4">
    <source>
        <dbReference type="EMBL" id="PAA66329.1"/>
    </source>
</evidence>
<dbReference type="GO" id="GO:0006412">
    <property type="term" value="P:translation"/>
    <property type="evidence" value="ECO:0007669"/>
    <property type="project" value="InterPro"/>
</dbReference>
<dbReference type="GO" id="GO:0003735">
    <property type="term" value="F:structural constituent of ribosome"/>
    <property type="evidence" value="ECO:0007669"/>
    <property type="project" value="InterPro"/>
</dbReference>
<protein>
    <recommendedName>
        <fullName evidence="2">Small ribosomal subunit protein bS6m</fullName>
    </recommendedName>
    <alternativeName>
        <fullName evidence="3">28S ribosomal protein S6, mitochondrial</fullName>
    </alternativeName>
</protein>
<organism evidence="4 6">
    <name type="scientific">Macrostomum lignano</name>
    <dbReference type="NCBI Taxonomy" id="282301"/>
    <lineage>
        <taxon>Eukaryota</taxon>
        <taxon>Metazoa</taxon>
        <taxon>Spiralia</taxon>
        <taxon>Lophotrochozoa</taxon>
        <taxon>Platyhelminthes</taxon>
        <taxon>Rhabditophora</taxon>
        <taxon>Macrostomorpha</taxon>
        <taxon>Macrostomida</taxon>
        <taxon>Macrostomidae</taxon>
        <taxon>Macrostomum</taxon>
    </lineage>
</organism>
<feature type="non-terminal residue" evidence="4">
    <location>
        <position position="1"/>
    </location>
</feature>
<dbReference type="GO" id="GO:0019843">
    <property type="term" value="F:rRNA binding"/>
    <property type="evidence" value="ECO:0007669"/>
    <property type="project" value="InterPro"/>
</dbReference>
<name>A0A267EZQ3_9PLAT</name>
<dbReference type="InterPro" id="IPR000529">
    <property type="entry name" value="Ribosomal_bS6"/>
</dbReference>
<dbReference type="GO" id="GO:0005840">
    <property type="term" value="C:ribosome"/>
    <property type="evidence" value="ECO:0007669"/>
    <property type="project" value="InterPro"/>
</dbReference>
<dbReference type="Pfam" id="PF01250">
    <property type="entry name" value="Ribosomal_S6"/>
    <property type="match status" value="1"/>
</dbReference>
<gene>
    <name evidence="4" type="ORF">BOX15_Mlig000932g2</name>
    <name evidence="5" type="ORF">BOX15_Mlig007843g2</name>
</gene>
<dbReference type="InterPro" id="IPR014717">
    <property type="entry name" value="Transl_elong_EF1B/ribsomal_bS6"/>
</dbReference>
<evidence type="ECO:0000313" key="5">
    <source>
        <dbReference type="EMBL" id="PAA74310.1"/>
    </source>
</evidence>
<dbReference type="AlphaFoldDB" id="A0A267EZQ3"/>
<evidence type="ECO:0000256" key="3">
    <source>
        <dbReference type="ARBA" id="ARBA00035365"/>
    </source>
</evidence>
<sequence>PGFEQTLILKCASRADVAAGLRSNLGHLLRCGAVIRSVDNLGERRLPLNMRAPVGDKPLVGHYFLVHFESPPGVKDRLRPLQRLDPFMIRGHVCDKTEADWVRPCSTGEQCKFGEKDKPNFEQAYAVKRGYRHY</sequence>
<proteinExistence type="inferred from homology"/>
<dbReference type="STRING" id="282301.A0A267EZQ3"/>
<dbReference type="OrthoDB" id="268530at2759"/>
<evidence type="ECO:0000256" key="2">
    <source>
        <dbReference type="ARBA" id="ARBA00035170"/>
    </source>
</evidence>